<keyword evidence="10" id="KW-0479">Metal-binding</keyword>
<dbReference type="eggNOG" id="COG0723">
    <property type="taxonomic scope" value="Bacteria"/>
</dbReference>
<dbReference type="Gene3D" id="2.102.10.10">
    <property type="entry name" value="Rieske [2Fe-2S] iron-sulphur domain"/>
    <property type="match status" value="1"/>
</dbReference>
<evidence type="ECO:0000256" key="5">
    <source>
        <dbReference type="ARBA" id="ARBA00019816"/>
    </source>
</evidence>
<dbReference type="InterPro" id="IPR005805">
    <property type="entry name" value="Rieske_Fe-S_prot_C"/>
</dbReference>
<dbReference type="GO" id="GO:0016491">
    <property type="term" value="F:oxidoreductase activity"/>
    <property type="evidence" value="ECO:0007669"/>
    <property type="project" value="UniProtKB-KW"/>
</dbReference>
<dbReference type="EMBL" id="CP001707">
    <property type="protein sequence ID" value="ACV26705.1"/>
    <property type="molecule type" value="Genomic_DNA"/>
</dbReference>
<evidence type="ECO:0000256" key="3">
    <source>
        <dbReference type="ARBA" id="ARBA00011649"/>
    </source>
</evidence>
<evidence type="ECO:0000313" key="22">
    <source>
        <dbReference type="EMBL" id="ACV26705.1"/>
    </source>
</evidence>
<dbReference type="InParanoid" id="C7RBR3"/>
<dbReference type="Gene3D" id="1.20.5.510">
    <property type="entry name" value="Single helix bin"/>
    <property type="match status" value="1"/>
</dbReference>
<name>C7RBR3_KANKD</name>
<dbReference type="Pfam" id="PF00355">
    <property type="entry name" value="Rieske"/>
    <property type="match status" value="1"/>
</dbReference>
<dbReference type="InterPro" id="IPR019470">
    <property type="entry name" value="Ubiq_cytC_Rdtase_Fe-S_su_TAT"/>
</dbReference>
<keyword evidence="6 19" id="KW-0813">Transport</keyword>
<dbReference type="CDD" id="cd03470">
    <property type="entry name" value="Rieske_cytochrome_bc1"/>
    <property type="match status" value="1"/>
</dbReference>
<evidence type="ECO:0000256" key="19">
    <source>
        <dbReference type="RuleBase" id="RU004494"/>
    </source>
</evidence>
<feature type="domain" description="Rieske" evidence="21">
    <location>
        <begin position="84"/>
        <end position="185"/>
    </location>
</feature>
<dbReference type="RefSeq" id="WP_012801219.1">
    <property type="nucleotide sequence ID" value="NC_013166.1"/>
</dbReference>
<evidence type="ECO:0000256" key="11">
    <source>
        <dbReference type="ARBA" id="ARBA00022967"/>
    </source>
</evidence>
<evidence type="ECO:0000256" key="4">
    <source>
        <dbReference type="ARBA" id="ARBA00012951"/>
    </source>
</evidence>
<dbReference type="PANTHER" id="PTHR10134">
    <property type="entry name" value="CYTOCHROME B-C1 COMPLEX SUBUNIT RIESKE, MITOCHONDRIAL"/>
    <property type="match status" value="1"/>
</dbReference>
<evidence type="ECO:0000256" key="14">
    <source>
        <dbReference type="ARBA" id="ARBA00023004"/>
    </source>
</evidence>
<dbReference type="STRING" id="523791.Kkor_1289"/>
<dbReference type="GO" id="GO:0005886">
    <property type="term" value="C:plasma membrane"/>
    <property type="evidence" value="ECO:0007669"/>
    <property type="project" value="UniProtKB-SubCell"/>
</dbReference>
<keyword evidence="9" id="KW-0001">2Fe-2S</keyword>
<dbReference type="PRINTS" id="PR00162">
    <property type="entry name" value="RIESKE"/>
</dbReference>
<keyword evidence="22" id="KW-0560">Oxidoreductase</keyword>
<comment type="subunit">
    <text evidence="3 20">The main subunits of complex b-c1 are: cytochrome b, cytochrome c1 and the Rieske protein.</text>
</comment>
<gene>
    <name evidence="22" type="ordered locus">Kkor_1289</name>
</gene>
<evidence type="ECO:0000256" key="6">
    <source>
        <dbReference type="ARBA" id="ARBA00022448"/>
    </source>
</evidence>
<evidence type="ECO:0000256" key="17">
    <source>
        <dbReference type="ARBA" id="ARBA00023157"/>
    </source>
</evidence>
<evidence type="ECO:0000256" key="13">
    <source>
        <dbReference type="ARBA" id="ARBA00022989"/>
    </source>
</evidence>
<dbReference type="EC" id="7.1.1.8" evidence="4 19"/>
<keyword evidence="16 19" id="KW-0472">Membrane</keyword>
<evidence type="ECO:0000256" key="10">
    <source>
        <dbReference type="ARBA" id="ARBA00022723"/>
    </source>
</evidence>
<proteinExistence type="predicted"/>
<dbReference type="Pfam" id="PF10399">
    <property type="entry name" value="UCR_Fe-S_N"/>
    <property type="match status" value="1"/>
</dbReference>
<accession>C7RBR3</accession>
<evidence type="ECO:0000256" key="18">
    <source>
        <dbReference type="ARBA" id="ARBA00029351"/>
    </source>
</evidence>
<comment type="function">
    <text evidence="1">Component of the ubiquinol-cytochrome c reductase complex (complex III or cytochrome b-c1 complex), which is a respiratory chain that generates an electrochemical potential coupled to ATP synthesis.</text>
</comment>
<comment type="miscellaneous">
    <text evidence="19">The Rieske protein is a high potential 2Fe-2S protein.</text>
</comment>
<evidence type="ECO:0000256" key="16">
    <source>
        <dbReference type="ARBA" id="ARBA00023136"/>
    </source>
</evidence>
<keyword evidence="11" id="KW-1278">Translocase</keyword>
<reference evidence="22 23" key="1">
    <citation type="journal article" date="2009" name="Stand. Genomic Sci.">
        <title>Complete genome sequence of Kangiella koreensis type strain (SW-125).</title>
        <authorList>
            <person name="Han C."/>
            <person name="Sikorski J."/>
            <person name="Lapidus A."/>
            <person name="Nolan M."/>
            <person name="Glavina Del Rio T."/>
            <person name="Tice H."/>
            <person name="Cheng J.F."/>
            <person name="Lucas S."/>
            <person name="Chen F."/>
            <person name="Copeland A."/>
            <person name="Ivanova N."/>
            <person name="Mavromatis K."/>
            <person name="Ovchinnikova G."/>
            <person name="Pati A."/>
            <person name="Bruce D."/>
            <person name="Goodwin L."/>
            <person name="Pitluck S."/>
            <person name="Chen A."/>
            <person name="Palaniappan K."/>
            <person name="Land M."/>
            <person name="Hauser L."/>
            <person name="Chang Y.J."/>
            <person name="Jeffries C.D."/>
            <person name="Chain P."/>
            <person name="Saunders E."/>
            <person name="Brettin T."/>
            <person name="Goker M."/>
            <person name="Tindall B.J."/>
            <person name="Bristow J."/>
            <person name="Eisen J.A."/>
            <person name="Markowitz V."/>
            <person name="Hugenholtz P."/>
            <person name="Kyrpides N.C."/>
            <person name="Klenk H.P."/>
            <person name="Detter J.C."/>
        </authorList>
    </citation>
    <scope>NUCLEOTIDE SEQUENCE [LARGE SCALE GENOMIC DNA]</scope>
    <source>
        <strain evidence="23">DSM 16069 / KCTC 12182 / SW-125</strain>
    </source>
</reference>
<keyword evidence="15" id="KW-0411">Iron-sulfur</keyword>
<comment type="cofactor">
    <cofactor evidence="19">
        <name>[2Fe-2S] cluster</name>
        <dbReference type="ChEBI" id="CHEBI:190135"/>
    </cofactor>
    <text evidence="19">Binds 1 [2Fe-2S] cluster per subunit.</text>
</comment>
<evidence type="ECO:0000256" key="2">
    <source>
        <dbReference type="ARBA" id="ARBA00004162"/>
    </source>
</evidence>
<keyword evidence="17" id="KW-1015">Disulfide bond</keyword>
<dbReference type="InterPro" id="IPR036922">
    <property type="entry name" value="Rieske_2Fe-2S_sf"/>
</dbReference>
<dbReference type="AlphaFoldDB" id="C7RBR3"/>
<evidence type="ECO:0000259" key="21">
    <source>
        <dbReference type="PROSITE" id="PS51296"/>
    </source>
</evidence>
<evidence type="ECO:0000256" key="7">
    <source>
        <dbReference type="ARBA" id="ARBA00022475"/>
    </source>
</evidence>
<keyword evidence="14" id="KW-0408">Iron</keyword>
<keyword evidence="7" id="KW-1003">Cell membrane</keyword>
<dbReference type="InterPro" id="IPR014349">
    <property type="entry name" value="Rieske_Fe-S_prot"/>
</dbReference>
<evidence type="ECO:0000313" key="23">
    <source>
        <dbReference type="Proteomes" id="UP000001231"/>
    </source>
</evidence>
<comment type="catalytic activity">
    <reaction evidence="18 19">
        <text>a quinol + 2 Fe(III)-[cytochrome c](out) = a quinone + 2 Fe(II)-[cytochrome c](out) + 2 H(+)(out)</text>
        <dbReference type="Rhea" id="RHEA:11484"/>
        <dbReference type="Rhea" id="RHEA-COMP:10350"/>
        <dbReference type="Rhea" id="RHEA-COMP:14399"/>
        <dbReference type="ChEBI" id="CHEBI:15378"/>
        <dbReference type="ChEBI" id="CHEBI:24646"/>
        <dbReference type="ChEBI" id="CHEBI:29033"/>
        <dbReference type="ChEBI" id="CHEBI:29034"/>
        <dbReference type="ChEBI" id="CHEBI:132124"/>
        <dbReference type="EC" id="7.1.1.8"/>
    </reaction>
</comment>
<keyword evidence="13 19" id="KW-1133">Transmembrane helix</keyword>
<dbReference type="GO" id="GO:0051537">
    <property type="term" value="F:2 iron, 2 sulfur cluster binding"/>
    <property type="evidence" value="ECO:0007669"/>
    <property type="project" value="UniProtKB-KW"/>
</dbReference>
<evidence type="ECO:0000256" key="12">
    <source>
        <dbReference type="ARBA" id="ARBA00022982"/>
    </source>
</evidence>
<evidence type="ECO:0000256" key="9">
    <source>
        <dbReference type="ARBA" id="ARBA00022714"/>
    </source>
</evidence>
<dbReference type="GO" id="GO:0008121">
    <property type="term" value="F:quinol-cytochrome-c reductase activity"/>
    <property type="evidence" value="ECO:0007669"/>
    <property type="project" value="UniProtKB-EC"/>
</dbReference>
<dbReference type="InterPro" id="IPR006317">
    <property type="entry name" value="Ubiquinol_cyt_c_Rdtase_Fe-S-su"/>
</dbReference>
<evidence type="ECO:0000256" key="8">
    <source>
        <dbReference type="ARBA" id="ARBA00022692"/>
    </source>
</evidence>
<keyword evidence="23" id="KW-1185">Reference proteome</keyword>
<evidence type="ECO:0000256" key="1">
    <source>
        <dbReference type="ARBA" id="ARBA00002444"/>
    </source>
</evidence>
<dbReference type="KEGG" id="kko:Kkor_1289"/>
<organism evidence="22 23">
    <name type="scientific">Kangiella koreensis (strain DSM 16069 / JCM 12317 / KCTC 12182 / SW-125)</name>
    <dbReference type="NCBI Taxonomy" id="523791"/>
    <lineage>
        <taxon>Bacteria</taxon>
        <taxon>Pseudomonadati</taxon>
        <taxon>Pseudomonadota</taxon>
        <taxon>Gammaproteobacteria</taxon>
        <taxon>Kangiellales</taxon>
        <taxon>Kangiellaceae</taxon>
        <taxon>Kangiella</taxon>
    </lineage>
</organism>
<sequence>MNSANHGKRRFLTIATSFIAGAGLVGLSIPFIKSWNPSAQTRAEGAPVKVDVSKIDPGFMVTVKWRSKPVWVLRRTEEQVKGLSNTNHITRLRDPDSIIEHQPEYARNSLRSIRDEILVVVGICTHLGCVPKYQPFGVQDDYHAMYFCPCHGSKFDLAGRVYKSVPAPSNLIIPPHRYVDENLLEIGVHQRPV</sequence>
<comment type="subcellular location">
    <subcellularLocation>
        <location evidence="2">Cell membrane</location>
        <topology evidence="2">Single-pass membrane protein</topology>
    </subcellularLocation>
</comment>
<evidence type="ECO:0000256" key="15">
    <source>
        <dbReference type="ARBA" id="ARBA00023014"/>
    </source>
</evidence>
<feature type="transmembrane region" description="Helical" evidence="19">
    <location>
        <begin position="12"/>
        <end position="32"/>
    </location>
</feature>
<dbReference type="GO" id="GO:0046872">
    <property type="term" value="F:metal ion binding"/>
    <property type="evidence" value="ECO:0007669"/>
    <property type="project" value="UniProtKB-KW"/>
</dbReference>
<dbReference type="PROSITE" id="PS51296">
    <property type="entry name" value="RIESKE"/>
    <property type="match status" value="1"/>
</dbReference>
<dbReference type="HOGENOM" id="CLU_055690_0_2_6"/>
<dbReference type="InterPro" id="IPR017941">
    <property type="entry name" value="Rieske_2Fe-2S"/>
</dbReference>
<protein>
    <recommendedName>
        <fullName evidence="5 19">Ubiquinol-cytochrome c reductase iron-sulfur subunit</fullName>
        <ecNumber evidence="4 19">7.1.1.8</ecNumber>
    </recommendedName>
</protein>
<evidence type="ECO:0000256" key="20">
    <source>
        <dbReference type="RuleBase" id="RU004497"/>
    </source>
</evidence>
<keyword evidence="8 19" id="KW-0812">Transmembrane</keyword>
<dbReference type="NCBIfam" id="TIGR01416">
    <property type="entry name" value="Rieske_proteo"/>
    <property type="match status" value="1"/>
</dbReference>
<keyword evidence="12 19" id="KW-0249">Electron transport</keyword>
<dbReference type="SUPFAM" id="SSF50022">
    <property type="entry name" value="ISP domain"/>
    <property type="match status" value="1"/>
</dbReference>
<dbReference type="Proteomes" id="UP000001231">
    <property type="component" value="Chromosome"/>
</dbReference>
<dbReference type="OrthoDB" id="9767869at2"/>